<dbReference type="EC" id="2.7.11.-" evidence="16"/>
<keyword evidence="7 16" id="KW-0479">Metal-binding</keyword>
<feature type="binding site" evidence="16">
    <location>
        <position position="162"/>
    </location>
    <ligand>
        <name>Mg(2+)</name>
        <dbReference type="ChEBI" id="CHEBI:18420"/>
    </ligand>
</feature>
<dbReference type="NCBIfam" id="TIGR00679">
    <property type="entry name" value="hpr-ser"/>
    <property type="match status" value="1"/>
</dbReference>
<evidence type="ECO:0000256" key="5">
    <source>
        <dbReference type="ARBA" id="ARBA00022527"/>
    </source>
</evidence>
<organism evidence="19 20">
    <name type="scientific">Marinilactibacillus piezotolerans</name>
    <dbReference type="NCBI Taxonomy" id="258723"/>
    <lineage>
        <taxon>Bacteria</taxon>
        <taxon>Bacillati</taxon>
        <taxon>Bacillota</taxon>
        <taxon>Bacilli</taxon>
        <taxon>Lactobacillales</taxon>
        <taxon>Carnobacteriaceae</taxon>
        <taxon>Marinilactibacillus</taxon>
    </lineage>
</organism>
<dbReference type="Pfam" id="PF07475">
    <property type="entry name" value="Hpr_kinase_C"/>
    <property type="match status" value="1"/>
</dbReference>
<dbReference type="InterPro" id="IPR003755">
    <property type="entry name" value="HPr(Ser)_kin/Pase"/>
</dbReference>
<dbReference type="GO" id="GO:0000287">
    <property type="term" value="F:magnesium ion binding"/>
    <property type="evidence" value="ECO:0007669"/>
    <property type="project" value="UniProtKB-UniRule"/>
</dbReference>
<dbReference type="InterPro" id="IPR027417">
    <property type="entry name" value="P-loop_NTPase"/>
</dbReference>
<sequence length="312" mass="35564">MTNIVTIKELVEEMNDIKVVVGEENLQRHITISDLSRPALELTGYFSFYPQNRIQLLGRTELSFVDRMTSDERYIIMKRMCQADTPAFLVSRSQEPPKELIKAASEKGIPVLVSTRPTTRLSSNVTNFLEERLAERISQHGVLVDIYGMGVLIIGDSGIGKSETALELIQRGHRLVADDRVELYMMDENRIIGEPPEILRHLIEIRGIGVIDVVNLFGVGAIRTSKTVDLVMNLEHWDRNREYDRLGNNLENMRFFNVDVPKLSIPVRVGRNLSIIIEIAAMNIRAKEMGYDATVTFERNLEKLIKRNSQDL</sequence>
<accession>A0A1I3X064</accession>
<dbReference type="GO" id="GO:0004712">
    <property type="term" value="F:protein serine/threonine/tyrosine kinase activity"/>
    <property type="evidence" value="ECO:0007669"/>
    <property type="project" value="UniProtKB-UniRule"/>
</dbReference>
<evidence type="ECO:0000256" key="9">
    <source>
        <dbReference type="ARBA" id="ARBA00022777"/>
    </source>
</evidence>
<dbReference type="Proteomes" id="UP000199589">
    <property type="component" value="Unassembled WGS sequence"/>
</dbReference>
<dbReference type="AlphaFoldDB" id="A0A1I3X064"/>
<dbReference type="SUPFAM" id="SSF53795">
    <property type="entry name" value="PEP carboxykinase-like"/>
    <property type="match status" value="1"/>
</dbReference>
<comment type="miscellaneous">
    <text evidence="16">Both phosphorylation and phosphorolysis are carried out by the same active site and suggest a common mechanism for both reactions.</text>
</comment>
<keyword evidence="8 16" id="KW-0547">Nucleotide-binding</keyword>
<feature type="domain" description="HPr kinase/phosphorylase C-terminal" evidence="18">
    <location>
        <begin position="132"/>
        <end position="300"/>
    </location>
</feature>
<evidence type="ECO:0000259" key="18">
    <source>
        <dbReference type="Pfam" id="PF07475"/>
    </source>
</evidence>
<comment type="cofactor">
    <cofactor evidence="2 16">
        <name>Mg(2+)</name>
        <dbReference type="ChEBI" id="CHEBI:18420"/>
    </cofactor>
</comment>
<feature type="domain" description="HPr(Ser) kinase/phosphorylase N-terminal" evidence="17">
    <location>
        <begin position="5"/>
        <end position="129"/>
    </location>
</feature>
<keyword evidence="11 16" id="KW-0460">Magnesium</keyword>
<dbReference type="FunFam" id="3.40.50.300:FF:000174">
    <property type="entry name" value="HPr kinase/phosphorylase"/>
    <property type="match status" value="1"/>
</dbReference>
<dbReference type="EMBL" id="FOSJ01000011">
    <property type="protein sequence ID" value="SFK12970.1"/>
    <property type="molecule type" value="Genomic_DNA"/>
</dbReference>
<feature type="active site" evidence="16">
    <location>
        <position position="161"/>
    </location>
</feature>
<dbReference type="PANTHER" id="PTHR30305:SF1">
    <property type="entry name" value="HPR KINASE_PHOSPHORYLASE"/>
    <property type="match status" value="1"/>
</dbReference>
<dbReference type="Gene3D" id="3.40.50.300">
    <property type="entry name" value="P-loop containing nucleotide triphosphate hydrolases"/>
    <property type="match status" value="1"/>
</dbReference>
<dbReference type="PANTHER" id="PTHR30305">
    <property type="entry name" value="PROTEIN YJDM-RELATED"/>
    <property type="match status" value="1"/>
</dbReference>
<dbReference type="OrthoDB" id="9778803at2"/>
<gene>
    <name evidence="16" type="primary">hprK</name>
    <name evidence="19" type="ORF">SAMN04488569_101133</name>
</gene>
<evidence type="ECO:0000256" key="3">
    <source>
        <dbReference type="ARBA" id="ARBA00006883"/>
    </source>
</evidence>
<comment type="domain">
    <text evidence="16">The Walker A ATP-binding motif also binds Pi and PPi.</text>
</comment>
<evidence type="ECO:0000256" key="16">
    <source>
        <dbReference type="HAMAP-Rule" id="MF_01249"/>
    </source>
</evidence>
<name>A0A1I3X064_9LACT</name>
<keyword evidence="10 16" id="KW-0067">ATP-binding</keyword>
<reference evidence="20" key="1">
    <citation type="submission" date="2016-10" db="EMBL/GenBank/DDBJ databases">
        <authorList>
            <person name="Varghese N."/>
            <person name="Submissions S."/>
        </authorList>
    </citation>
    <scope>NUCLEOTIDE SEQUENCE [LARGE SCALE GENOMIC DNA]</scope>
    <source>
        <strain evidence="20">DSM 16108</strain>
    </source>
</reference>
<evidence type="ECO:0000259" key="17">
    <source>
        <dbReference type="Pfam" id="PF02603"/>
    </source>
</evidence>
<feature type="binding site" evidence="16">
    <location>
        <position position="204"/>
    </location>
    <ligand>
        <name>Mg(2+)</name>
        <dbReference type="ChEBI" id="CHEBI:18420"/>
    </ligand>
</feature>
<dbReference type="Gene3D" id="3.40.1390.20">
    <property type="entry name" value="HprK N-terminal domain-like"/>
    <property type="match status" value="1"/>
</dbReference>
<dbReference type="Pfam" id="PF02603">
    <property type="entry name" value="Hpr_kinase_N"/>
    <property type="match status" value="1"/>
</dbReference>
<comment type="catalytic activity">
    <reaction evidence="15 16">
        <text>[HPr protein]-O-phospho-L-serine + phosphate + H(+) = [HPr protein]-L-serine + diphosphate</text>
        <dbReference type="Rhea" id="RHEA:46604"/>
        <dbReference type="Rhea" id="RHEA-COMP:11602"/>
        <dbReference type="Rhea" id="RHEA-COMP:11603"/>
        <dbReference type="ChEBI" id="CHEBI:15378"/>
        <dbReference type="ChEBI" id="CHEBI:29999"/>
        <dbReference type="ChEBI" id="CHEBI:33019"/>
        <dbReference type="ChEBI" id="CHEBI:43474"/>
        <dbReference type="ChEBI" id="CHEBI:83421"/>
    </reaction>
</comment>
<keyword evidence="12 16" id="KW-0511">Multifunctional enzyme</keyword>
<dbReference type="SUPFAM" id="SSF75138">
    <property type="entry name" value="HprK N-terminal domain-like"/>
    <property type="match status" value="1"/>
</dbReference>
<evidence type="ECO:0000256" key="2">
    <source>
        <dbReference type="ARBA" id="ARBA00001946"/>
    </source>
</evidence>
<evidence type="ECO:0000256" key="10">
    <source>
        <dbReference type="ARBA" id="ARBA00022840"/>
    </source>
</evidence>
<evidence type="ECO:0000313" key="19">
    <source>
        <dbReference type="EMBL" id="SFK12970.1"/>
    </source>
</evidence>
<dbReference type="RefSeq" id="WP_072694235.1">
    <property type="nucleotide sequence ID" value="NZ_FOSJ01000011.1"/>
</dbReference>
<dbReference type="STRING" id="258723.GCA_900169305_01983"/>
<feature type="active site" description="Proton acceptor; for phosphorylation activity. Proton donor; for dephosphorylation activity" evidence="16">
    <location>
        <position position="179"/>
    </location>
</feature>
<evidence type="ECO:0000256" key="4">
    <source>
        <dbReference type="ARBA" id="ARBA00018922"/>
    </source>
</evidence>
<comment type="similarity">
    <text evidence="3 16">Belongs to the HPrK/P family.</text>
</comment>
<dbReference type="InterPro" id="IPR011126">
    <property type="entry name" value="Hpr_kin/Pase_Hpr_N"/>
</dbReference>
<comment type="catalytic activity">
    <reaction evidence="1 16">
        <text>[HPr protein]-L-serine + ATP = [HPr protein]-O-phospho-L-serine + ADP + H(+)</text>
        <dbReference type="Rhea" id="RHEA:46600"/>
        <dbReference type="Rhea" id="RHEA-COMP:11602"/>
        <dbReference type="Rhea" id="RHEA-COMP:11603"/>
        <dbReference type="ChEBI" id="CHEBI:15378"/>
        <dbReference type="ChEBI" id="CHEBI:29999"/>
        <dbReference type="ChEBI" id="CHEBI:30616"/>
        <dbReference type="ChEBI" id="CHEBI:83421"/>
        <dbReference type="ChEBI" id="CHEBI:456216"/>
    </reaction>
</comment>
<keyword evidence="9 16" id="KW-0418">Kinase</keyword>
<evidence type="ECO:0000256" key="8">
    <source>
        <dbReference type="ARBA" id="ARBA00022741"/>
    </source>
</evidence>
<feature type="binding site" evidence="16">
    <location>
        <begin position="155"/>
        <end position="162"/>
    </location>
    <ligand>
        <name>ATP</name>
        <dbReference type="ChEBI" id="CHEBI:30616"/>
    </ligand>
</feature>
<evidence type="ECO:0000256" key="15">
    <source>
        <dbReference type="ARBA" id="ARBA00047657"/>
    </source>
</evidence>
<keyword evidence="20" id="KW-1185">Reference proteome</keyword>
<dbReference type="GO" id="GO:0005524">
    <property type="term" value="F:ATP binding"/>
    <property type="evidence" value="ECO:0007669"/>
    <property type="project" value="UniProtKB-UniRule"/>
</dbReference>
<evidence type="ECO:0000256" key="11">
    <source>
        <dbReference type="ARBA" id="ARBA00022842"/>
    </source>
</evidence>
<evidence type="ECO:0000256" key="12">
    <source>
        <dbReference type="ARBA" id="ARBA00023268"/>
    </source>
</evidence>
<evidence type="ECO:0000256" key="14">
    <source>
        <dbReference type="ARBA" id="ARBA00033012"/>
    </source>
</evidence>
<proteinExistence type="inferred from homology"/>
<keyword evidence="5 16" id="KW-0723">Serine/threonine-protein kinase</keyword>
<dbReference type="EC" id="2.7.4.-" evidence="16"/>
<evidence type="ECO:0000256" key="7">
    <source>
        <dbReference type="ARBA" id="ARBA00022723"/>
    </source>
</evidence>
<feature type="active site" evidence="16">
    <location>
        <position position="245"/>
    </location>
</feature>
<feature type="region of interest" description="Important for the catalytic mechanism of dephosphorylation" evidence="16">
    <location>
        <begin position="266"/>
        <end position="271"/>
    </location>
</feature>
<protein>
    <recommendedName>
        <fullName evidence="4 16">HPr kinase/phosphorylase</fullName>
        <shortName evidence="16">HPrK/P</shortName>
        <ecNumber evidence="16">2.7.11.-</ecNumber>
        <ecNumber evidence="16">2.7.4.-</ecNumber>
    </recommendedName>
    <alternativeName>
        <fullName evidence="14 16">HPr(Ser) kinase/phosphorylase</fullName>
    </alternativeName>
</protein>
<dbReference type="HAMAP" id="MF_01249">
    <property type="entry name" value="HPr_kinase"/>
    <property type="match status" value="1"/>
</dbReference>
<keyword evidence="13 16" id="KW-0119">Carbohydrate metabolism</keyword>
<dbReference type="InterPro" id="IPR011104">
    <property type="entry name" value="Hpr_kin/Pase_C"/>
</dbReference>
<evidence type="ECO:0000256" key="13">
    <source>
        <dbReference type="ARBA" id="ARBA00023277"/>
    </source>
</evidence>
<dbReference type="CDD" id="cd01918">
    <property type="entry name" value="HprK_C"/>
    <property type="match status" value="1"/>
</dbReference>
<evidence type="ECO:0000256" key="1">
    <source>
        <dbReference type="ARBA" id="ARBA00001120"/>
    </source>
</evidence>
<feature type="region of interest" description="Important for the catalytic mechanism of both phosphorylation and dephosphorylation" evidence="16">
    <location>
        <begin position="203"/>
        <end position="212"/>
    </location>
</feature>
<dbReference type="GO" id="GO:0000155">
    <property type="term" value="F:phosphorelay sensor kinase activity"/>
    <property type="evidence" value="ECO:0007669"/>
    <property type="project" value="InterPro"/>
</dbReference>
<dbReference type="GO" id="GO:0004674">
    <property type="term" value="F:protein serine/threonine kinase activity"/>
    <property type="evidence" value="ECO:0007669"/>
    <property type="project" value="UniProtKB-KW"/>
</dbReference>
<feature type="active site" evidence="16">
    <location>
        <position position="140"/>
    </location>
</feature>
<dbReference type="InterPro" id="IPR028979">
    <property type="entry name" value="Ser_kin/Pase_Hpr-like_N_sf"/>
</dbReference>
<comment type="function">
    <text evidence="16">Catalyzes the ATP- as well as the pyrophosphate-dependent phosphorylation of a specific serine residue in HPr, a phosphocarrier protein of the phosphoenolpyruvate-dependent sugar phosphotransferase system (PTS). HprK/P also catalyzes the pyrophosphate-producing, inorganic phosphate-dependent dephosphorylation (phosphorolysis) of seryl-phosphorylated HPr (P-Ser-HPr). The two antagonistic activities of HprK/P are regulated by several intracellular metabolites, which change their concentration in response to the absence or presence of rapidly metabolisable carbon sources (glucose, fructose, etc.) in the growth medium. Therefore, by controlling the phosphorylation state of HPr, HPrK/P is a sensor enzyme that plays a major role in the regulation of carbon metabolism and sugar transport: it mediates carbon catabolite repression (CCR), and regulates PTS-catalyzed carbohydrate uptake and inducer exclusion.</text>
</comment>
<evidence type="ECO:0000256" key="6">
    <source>
        <dbReference type="ARBA" id="ARBA00022679"/>
    </source>
</evidence>
<dbReference type="GO" id="GO:0006109">
    <property type="term" value="P:regulation of carbohydrate metabolic process"/>
    <property type="evidence" value="ECO:0007669"/>
    <property type="project" value="UniProtKB-UniRule"/>
</dbReference>
<comment type="subunit">
    <text evidence="16">Homohexamer.</text>
</comment>
<keyword evidence="6 16" id="KW-0808">Transferase</keyword>
<evidence type="ECO:0000313" key="20">
    <source>
        <dbReference type="Proteomes" id="UP000199589"/>
    </source>
</evidence>